<reference evidence="2" key="1">
    <citation type="journal article" date="2020" name="Nature">
        <title>Giant virus diversity and host interactions through global metagenomics.</title>
        <authorList>
            <person name="Schulz F."/>
            <person name="Roux S."/>
            <person name="Paez-Espino D."/>
            <person name="Jungbluth S."/>
            <person name="Walsh D.A."/>
            <person name="Denef V.J."/>
            <person name="McMahon K.D."/>
            <person name="Konstantinidis K.T."/>
            <person name="Eloe-Fadrosh E.A."/>
            <person name="Kyrpides N.C."/>
            <person name="Woyke T."/>
        </authorList>
    </citation>
    <scope>NUCLEOTIDE SEQUENCE</scope>
    <source>
        <strain evidence="2">GVMAG-M-3300023174-49</strain>
    </source>
</reference>
<protein>
    <submittedName>
        <fullName evidence="2">Uncharacterized protein</fullName>
    </submittedName>
</protein>
<keyword evidence="1" id="KW-1133">Transmembrane helix</keyword>
<name>A0A6C0DRD7_9ZZZZ</name>
<dbReference type="EMBL" id="MN739661">
    <property type="protein sequence ID" value="QHT18971.1"/>
    <property type="molecule type" value="Genomic_DNA"/>
</dbReference>
<sequence length="327" mass="37783">MNTKIIVLFLFLVVINIITIYFSIKEKEPMQSIPLNIGNYLNRYFGAVGIAFYNNRDFDYDDYKIDYDLNYPQNDFCSKLPRKIPFHPEIGKRLSIISEANMAEISELTKLAASWTVNNDSIHIFWKSIKPIVTQTMDDVFKQLDLVKDVRHPVIHFRCSDVPFVLGNQYKFQKYKFYTDLLTKAKSENPNLNTRLVYFLYNNGHNSNPRQQETCDIYYESLCSYLKNNGIDSKNVTESNIDDLAMLFYAPVSISPGSSFSFMAGFFGKGRFYSAGNASHSYDNLKSTCINCDWLINDYQLEHTLIPSGINDLGYYDTADVIQKLYS</sequence>
<evidence type="ECO:0000256" key="1">
    <source>
        <dbReference type="SAM" id="Phobius"/>
    </source>
</evidence>
<keyword evidence="1" id="KW-0812">Transmembrane</keyword>
<dbReference type="AlphaFoldDB" id="A0A6C0DRD7"/>
<proteinExistence type="predicted"/>
<keyword evidence="1" id="KW-0472">Membrane</keyword>
<organism evidence="2">
    <name type="scientific">viral metagenome</name>
    <dbReference type="NCBI Taxonomy" id="1070528"/>
    <lineage>
        <taxon>unclassified sequences</taxon>
        <taxon>metagenomes</taxon>
        <taxon>organismal metagenomes</taxon>
    </lineage>
</organism>
<accession>A0A6C0DRD7</accession>
<evidence type="ECO:0000313" key="2">
    <source>
        <dbReference type="EMBL" id="QHT18971.1"/>
    </source>
</evidence>
<feature type="transmembrane region" description="Helical" evidence="1">
    <location>
        <begin position="6"/>
        <end position="24"/>
    </location>
</feature>